<proteinExistence type="predicted"/>
<accession>A0A8C1VXM2</accession>
<dbReference type="Gene3D" id="1.25.10.10">
    <property type="entry name" value="Leucine-rich Repeat Variant"/>
    <property type="match status" value="1"/>
</dbReference>
<dbReference type="InterPro" id="IPR045478">
    <property type="entry name" value="Exportin-5_C"/>
</dbReference>
<evidence type="ECO:0000259" key="2">
    <source>
        <dbReference type="Pfam" id="PF19273"/>
    </source>
</evidence>
<dbReference type="Pfam" id="PF19273">
    <property type="entry name" value="Exportin-5"/>
    <property type="match status" value="1"/>
</dbReference>
<name>A0A8C1VXM2_CYPCA</name>
<protein>
    <recommendedName>
        <fullName evidence="2">Exportin-5 C-terminal domain-containing protein</fullName>
    </recommendedName>
</protein>
<sequence length="225" mass="25435">DASPTSCYFFGFCCGTAGNTMDSSQGIQMNTPSDELSELGKCLLQSEDIYMTLLAICFNSLSWEDTINCQRSASVLCWTLLKQVLGCNLLPEAVTWLYTSVLKGLQMHGQHEGCNAALTQLALLIYESLRPRYAELRFIMNQIPDIHVEALEQFDQKTIQSTVSKAGEKKKKEQFKRLIAGTVGVWPLFFTLLLFFNFLFFPFFTLSPVLITLHVIQLFFIVDNV</sequence>
<feature type="transmembrane region" description="Helical" evidence="1">
    <location>
        <begin position="202"/>
        <end position="222"/>
    </location>
</feature>
<reference evidence="3" key="1">
    <citation type="submission" date="2025-08" db="UniProtKB">
        <authorList>
            <consortium name="Ensembl"/>
        </authorList>
    </citation>
    <scope>IDENTIFICATION</scope>
</reference>
<evidence type="ECO:0000256" key="1">
    <source>
        <dbReference type="SAM" id="Phobius"/>
    </source>
</evidence>
<keyword evidence="1" id="KW-0472">Membrane</keyword>
<feature type="transmembrane region" description="Helical" evidence="1">
    <location>
        <begin position="178"/>
        <end position="196"/>
    </location>
</feature>
<keyword evidence="1" id="KW-0812">Transmembrane</keyword>
<keyword evidence="1" id="KW-1133">Transmembrane helix</keyword>
<dbReference type="AlphaFoldDB" id="A0A8C1VXM2"/>
<feature type="domain" description="Exportin-5 C-terminal" evidence="2">
    <location>
        <begin position="23"/>
        <end position="184"/>
    </location>
</feature>
<dbReference type="Ensembl" id="ENSCCRT00015060400.1">
    <property type="protein sequence ID" value="ENSCCRP00015058477.1"/>
    <property type="gene ID" value="ENSCCRG00015023982.1"/>
</dbReference>
<evidence type="ECO:0000313" key="3">
    <source>
        <dbReference type="Ensembl" id="ENSCCRP00015058477.1"/>
    </source>
</evidence>
<evidence type="ECO:0000313" key="4">
    <source>
        <dbReference type="Proteomes" id="UP000694700"/>
    </source>
</evidence>
<dbReference type="Proteomes" id="UP000694700">
    <property type="component" value="Unplaced"/>
</dbReference>
<organism evidence="3 4">
    <name type="scientific">Cyprinus carpio</name>
    <name type="common">Common carp</name>
    <dbReference type="NCBI Taxonomy" id="7962"/>
    <lineage>
        <taxon>Eukaryota</taxon>
        <taxon>Metazoa</taxon>
        <taxon>Chordata</taxon>
        <taxon>Craniata</taxon>
        <taxon>Vertebrata</taxon>
        <taxon>Euteleostomi</taxon>
        <taxon>Actinopterygii</taxon>
        <taxon>Neopterygii</taxon>
        <taxon>Teleostei</taxon>
        <taxon>Ostariophysi</taxon>
        <taxon>Cypriniformes</taxon>
        <taxon>Cyprinidae</taxon>
        <taxon>Cyprininae</taxon>
        <taxon>Cyprinus</taxon>
    </lineage>
</organism>
<dbReference type="InterPro" id="IPR011989">
    <property type="entry name" value="ARM-like"/>
</dbReference>